<dbReference type="OrthoDB" id="6062at2157"/>
<name>A0A2U9IH02_9CREN</name>
<proteinExistence type="predicted"/>
<dbReference type="EMBL" id="CP029289">
    <property type="protein sequence ID" value="AWR95338.1"/>
    <property type="molecule type" value="Genomic_DNA"/>
</dbReference>
<dbReference type="GeneID" id="36833044"/>
<dbReference type="Proteomes" id="UP000248044">
    <property type="component" value="Chromosome"/>
</dbReference>
<dbReference type="KEGG" id="abri:DFR85_12770"/>
<protein>
    <recommendedName>
        <fullName evidence="3">NAD(P)/FAD-dependent oxidoreductase</fullName>
    </recommendedName>
</protein>
<gene>
    <name evidence="1" type="ORF">DFR85_12770</name>
</gene>
<dbReference type="InterPro" id="IPR050407">
    <property type="entry name" value="Geranylgeranyl_reductase"/>
</dbReference>
<dbReference type="AlphaFoldDB" id="A0A2U9IH02"/>
<dbReference type="RefSeq" id="WP_110271218.1">
    <property type="nucleotide sequence ID" value="NZ_CP029289.2"/>
</dbReference>
<dbReference type="PANTHER" id="PTHR42685">
    <property type="entry name" value="GERANYLGERANYL DIPHOSPHATE REDUCTASE"/>
    <property type="match status" value="1"/>
</dbReference>
<evidence type="ECO:0008006" key="3">
    <source>
        <dbReference type="Google" id="ProtNLM"/>
    </source>
</evidence>
<dbReference type="InterPro" id="IPR036188">
    <property type="entry name" value="FAD/NAD-bd_sf"/>
</dbReference>
<accession>A0A2U9IH02</accession>
<sequence length="286" mass="32431">MKIGIVGAGPAGLTLAKYLDADVYEREKELAVKPCSWVVLSTDEIKLRRDEILFKIRKYRIYLDYKLIHEVNSNEPFAYIIDKKKFLERLSDGVNVMFNSYAIIHKNKIIVNGKEITYDRIIDARGYQALPPSFTVPAIQYDTDFKTEEDTLNSYFFSDFVGYGWIFPGKYGAKIGIGGDTSFNVLLDRLNYLLKGKKLNYGVARISISGLKPYTRRVGESAGAVFPITGEGIRASIIHARLIGKHRKITSSRLYKIISIQTNIINNAKRSKKPGEEISRIFLGKK</sequence>
<reference evidence="1 2" key="1">
    <citation type="submission" date="2018-05" db="EMBL/GenBank/DDBJ databases">
        <title>Complete Genome Sequences of Extremely Thermoacidophilic, Metal-Mobilizing Type-Strain Members of the Archaeal Family Sulfolobaceae: Acidianus brierleyi DSM-1651T, Acidianus sulfidivorans DSM-18786T, Metallosphaera hakonensis DSM-7519T, and Metallosphaera prunae DSM-10039T.</title>
        <authorList>
            <person name="Counts J.A."/>
            <person name="Kelly R.M."/>
        </authorList>
    </citation>
    <scope>NUCLEOTIDE SEQUENCE [LARGE SCALE GENOMIC DNA]</scope>
    <source>
        <strain evidence="1 2">DSM 1651</strain>
    </source>
</reference>
<dbReference type="Gene3D" id="3.50.50.60">
    <property type="entry name" value="FAD/NAD(P)-binding domain"/>
    <property type="match status" value="1"/>
</dbReference>
<dbReference type="SUPFAM" id="SSF51905">
    <property type="entry name" value="FAD/NAD(P)-binding domain"/>
    <property type="match status" value="1"/>
</dbReference>
<evidence type="ECO:0000313" key="2">
    <source>
        <dbReference type="Proteomes" id="UP000248044"/>
    </source>
</evidence>
<organism evidence="1 2">
    <name type="scientific">Acidianus brierleyi</name>
    <dbReference type="NCBI Taxonomy" id="41673"/>
    <lineage>
        <taxon>Archaea</taxon>
        <taxon>Thermoproteota</taxon>
        <taxon>Thermoprotei</taxon>
        <taxon>Sulfolobales</taxon>
        <taxon>Sulfolobaceae</taxon>
        <taxon>Acidianus</taxon>
    </lineage>
</organism>
<keyword evidence="2" id="KW-1185">Reference proteome</keyword>
<dbReference type="PANTHER" id="PTHR42685:SF20">
    <property type="entry name" value="HYDROGENASE, PUTATIVE-RELATED"/>
    <property type="match status" value="1"/>
</dbReference>
<evidence type="ECO:0000313" key="1">
    <source>
        <dbReference type="EMBL" id="AWR95338.1"/>
    </source>
</evidence>